<reference evidence="3" key="1">
    <citation type="submission" date="2021-10" db="EMBL/GenBank/DDBJ databases">
        <authorList>
            <person name="Piombo E."/>
        </authorList>
    </citation>
    <scope>NUCLEOTIDE SEQUENCE</scope>
</reference>
<proteinExistence type="predicted"/>
<keyword evidence="4" id="KW-1185">Reference proteome</keyword>
<evidence type="ECO:0000256" key="1">
    <source>
        <dbReference type="SAM" id="MobiDB-lite"/>
    </source>
</evidence>
<dbReference type="OrthoDB" id="3009728at2759"/>
<gene>
    <name evidence="3" type="ORF">CRHIZ90672A_00015806</name>
</gene>
<accession>A0A9N9YNX4</accession>
<dbReference type="Proteomes" id="UP000696573">
    <property type="component" value="Unassembled WGS sequence"/>
</dbReference>
<dbReference type="EMBL" id="CABFNQ020000709">
    <property type="protein sequence ID" value="CAH0025272.1"/>
    <property type="molecule type" value="Genomic_DNA"/>
</dbReference>
<feature type="signal peptide" evidence="2">
    <location>
        <begin position="1"/>
        <end position="20"/>
    </location>
</feature>
<dbReference type="AlphaFoldDB" id="A0A9N9YNX4"/>
<feature type="chain" id="PRO_5040417787" evidence="2">
    <location>
        <begin position="21"/>
        <end position="137"/>
    </location>
</feature>
<feature type="region of interest" description="Disordered" evidence="1">
    <location>
        <begin position="87"/>
        <end position="110"/>
    </location>
</feature>
<keyword evidence="2" id="KW-0732">Signal</keyword>
<name>A0A9N9YNX4_9HYPO</name>
<sequence>MSRVSSIIVAVIMLICPAKCWPTSQFDQFFPSWNGMLQEMLQDSCSDWLAGYKNQTENAYRVVDCLLDELKEYRKIEMAASAVNPWSTSHDPAELGQLDSRSGAPGNSTTTTRYTALHIKSCIINDQQRHLDPAVHR</sequence>
<evidence type="ECO:0000256" key="2">
    <source>
        <dbReference type="SAM" id="SignalP"/>
    </source>
</evidence>
<evidence type="ECO:0000313" key="3">
    <source>
        <dbReference type="EMBL" id="CAH0025272.1"/>
    </source>
</evidence>
<protein>
    <submittedName>
        <fullName evidence="3">Uncharacterized protein</fullName>
    </submittedName>
</protein>
<comment type="caution">
    <text evidence="3">The sequence shown here is derived from an EMBL/GenBank/DDBJ whole genome shotgun (WGS) entry which is preliminary data.</text>
</comment>
<organism evidence="3 4">
    <name type="scientific">Clonostachys rhizophaga</name>
    <dbReference type="NCBI Taxonomy" id="160324"/>
    <lineage>
        <taxon>Eukaryota</taxon>
        <taxon>Fungi</taxon>
        <taxon>Dikarya</taxon>
        <taxon>Ascomycota</taxon>
        <taxon>Pezizomycotina</taxon>
        <taxon>Sordariomycetes</taxon>
        <taxon>Hypocreomycetidae</taxon>
        <taxon>Hypocreales</taxon>
        <taxon>Bionectriaceae</taxon>
        <taxon>Clonostachys</taxon>
    </lineage>
</organism>
<evidence type="ECO:0000313" key="4">
    <source>
        <dbReference type="Proteomes" id="UP000696573"/>
    </source>
</evidence>